<evidence type="ECO:0000256" key="1">
    <source>
        <dbReference type="SAM" id="MobiDB-lite"/>
    </source>
</evidence>
<evidence type="ECO:0000313" key="3">
    <source>
        <dbReference type="EMBL" id="MFD1527797.1"/>
    </source>
</evidence>
<keyword evidence="2" id="KW-1133">Transmembrane helix</keyword>
<gene>
    <name evidence="3" type="ORF">ACFR9S_16070</name>
</gene>
<comment type="caution">
    <text evidence="3">The sequence shown here is derived from an EMBL/GenBank/DDBJ whole genome shotgun (WGS) entry which is preliminary data.</text>
</comment>
<evidence type="ECO:0000256" key="2">
    <source>
        <dbReference type="SAM" id="Phobius"/>
    </source>
</evidence>
<dbReference type="RefSeq" id="WP_379730420.1">
    <property type="nucleotide sequence ID" value="NZ_JBHSWZ010000003.1"/>
</dbReference>
<keyword evidence="2" id="KW-0472">Membrane</keyword>
<dbReference type="AlphaFoldDB" id="A0ABD6BBI3"/>
<organism evidence="3 4">
    <name type="scientific">Halolamina salina</name>
    <dbReference type="NCBI Taxonomy" id="1220023"/>
    <lineage>
        <taxon>Archaea</taxon>
        <taxon>Methanobacteriati</taxon>
        <taxon>Methanobacteriota</taxon>
        <taxon>Stenosarchaea group</taxon>
        <taxon>Halobacteria</taxon>
        <taxon>Halobacteriales</taxon>
        <taxon>Haloferacaceae</taxon>
    </lineage>
</organism>
<evidence type="ECO:0000313" key="4">
    <source>
        <dbReference type="Proteomes" id="UP001597111"/>
    </source>
</evidence>
<reference evidence="3 4" key="1">
    <citation type="journal article" date="2019" name="Int. J. Syst. Evol. Microbiol.">
        <title>The Global Catalogue of Microorganisms (GCM) 10K type strain sequencing project: providing services to taxonomists for standard genome sequencing and annotation.</title>
        <authorList>
            <consortium name="The Broad Institute Genomics Platform"/>
            <consortium name="The Broad Institute Genome Sequencing Center for Infectious Disease"/>
            <person name="Wu L."/>
            <person name="Ma J."/>
        </authorList>
    </citation>
    <scope>NUCLEOTIDE SEQUENCE [LARGE SCALE GENOMIC DNA]</scope>
    <source>
        <strain evidence="3 4">CGMCC 1.12285</strain>
    </source>
</reference>
<protein>
    <submittedName>
        <fullName evidence="3">Uncharacterized protein</fullName>
    </submittedName>
</protein>
<sequence>MSEGDLPATQSEQDLPEPEGGVDLEAGERLGSAADAMEEFNRLLWQFARSLIIVVAMLLSISMLVIAYYGAEFIVGLA</sequence>
<dbReference type="Proteomes" id="UP001597111">
    <property type="component" value="Unassembled WGS sequence"/>
</dbReference>
<feature type="transmembrane region" description="Helical" evidence="2">
    <location>
        <begin position="51"/>
        <end position="71"/>
    </location>
</feature>
<proteinExistence type="predicted"/>
<keyword evidence="2" id="KW-0812">Transmembrane</keyword>
<feature type="region of interest" description="Disordered" evidence="1">
    <location>
        <begin position="1"/>
        <end position="28"/>
    </location>
</feature>
<name>A0ABD6BBI3_9EURY</name>
<accession>A0ABD6BBI3</accession>
<keyword evidence="4" id="KW-1185">Reference proteome</keyword>
<dbReference type="EMBL" id="JBHUDH010000258">
    <property type="protein sequence ID" value="MFD1527797.1"/>
    <property type="molecule type" value="Genomic_DNA"/>
</dbReference>